<evidence type="ECO:0000313" key="1">
    <source>
        <dbReference type="EMBL" id="DAE21308.1"/>
    </source>
</evidence>
<protein>
    <submittedName>
        <fullName evidence="1">Capsid protein</fullName>
    </submittedName>
</protein>
<name>A0A8S5QRP4_9CAUD</name>
<accession>A0A8S5QRP4</accession>
<sequence length="337" mass="36658">MAEMKDIVKIAVDAYHGNVEQYSVGQSMELLQKALIEANGGSTTLNYKNIRDGKCSGLFTLIEEVLSRTVVEGLQGDEYFNALVDFRNVAEGDKNLFEVEDSNLFIVSEAADGTQGIRRQRLGGYSEVSIPTSLKVVKIYEELNRVLSGRVDFNHFINKVAESFRQKLLNDVYALWSNASAQDFGGVTYFPAAGAYDEDELLDLIAHVEAAAGGKAATIIGTKKAIRNLDVTPMGDKAKEDLYNMGYAGKFYGTPVVVAPQRHKVGSTDFVLADDMLTIIAGDDKPIKCVYEGDPIVIMGEPTANGDLTQEYLYGEKYGMGIVLAGGNAGIGRYEIA</sequence>
<proteinExistence type="predicted"/>
<organism evidence="1">
    <name type="scientific">Siphoviridae sp. ctE6L85</name>
    <dbReference type="NCBI Taxonomy" id="2826202"/>
    <lineage>
        <taxon>Viruses</taxon>
        <taxon>Duplodnaviria</taxon>
        <taxon>Heunggongvirae</taxon>
        <taxon>Uroviricota</taxon>
        <taxon>Caudoviricetes</taxon>
    </lineage>
</organism>
<reference evidence="1" key="1">
    <citation type="journal article" date="2021" name="Proc. Natl. Acad. Sci. U.S.A.">
        <title>A Catalog of Tens of Thousands of Viruses from Human Metagenomes Reveals Hidden Associations with Chronic Diseases.</title>
        <authorList>
            <person name="Tisza M.J."/>
            <person name="Buck C.B."/>
        </authorList>
    </citation>
    <scope>NUCLEOTIDE SEQUENCE</scope>
    <source>
        <strain evidence="1">CtE6L85</strain>
    </source>
</reference>
<dbReference type="EMBL" id="BK015711">
    <property type="protein sequence ID" value="DAE21308.1"/>
    <property type="molecule type" value="Genomic_DNA"/>
</dbReference>